<evidence type="ECO:0000313" key="4">
    <source>
        <dbReference type="Proteomes" id="UP000280036"/>
    </source>
</evidence>
<dbReference type="Gene3D" id="3.40.190.190">
    <property type="entry name" value="CypI, domain 2"/>
    <property type="match status" value="1"/>
</dbReference>
<dbReference type="Pfam" id="PF06646">
    <property type="entry name" value="CypI"/>
    <property type="match status" value="1"/>
</dbReference>
<dbReference type="AlphaFoldDB" id="A0A3P8MDE6"/>
<evidence type="ECO:0000313" key="5">
    <source>
        <dbReference type="Proteomes" id="UP001058569"/>
    </source>
</evidence>
<dbReference type="InterPro" id="IPR043099">
    <property type="entry name" value="CypI_dom_I"/>
</dbReference>
<dbReference type="EMBL" id="UZVY01000001">
    <property type="protein sequence ID" value="VDR41690.1"/>
    <property type="molecule type" value="Genomic_DNA"/>
</dbReference>
<dbReference type="Proteomes" id="UP000280036">
    <property type="component" value="Unassembled WGS sequence"/>
</dbReference>
<evidence type="ECO:0000313" key="3">
    <source>
        <dbReference type="EMBL" id="VDR41690.1"/>
    </source>
</evidence>
<accession>A0A3P8MDE6</accession>
<dbReference type="Gene3D" id="3.40.190.180">
    <property type="entry name" value="Cypl, domain I"/>
    <property type="match status" value="1"/>
</dbReference>
<feature type="signal peptide" evidence="1">
    <location>
        <begin position="1"/>
        <end position="20"/>
    </location>
</feature>
<sequence length="455" mass="53453">MKVKKFYFLPATLFSVLFLASSCSNKKAPVENKKDISNRNDKTDIKKVDRKILKNKSKVIWDDKITIGYKTSNFGFEKIQPADNKSQKDKFLELLTKRFKEFQQKDETLRKLPSVSFELKRRYQDNQLYNDLKANNSENVDLGIVSYSLFSSSLKNDEDYNNLLPIIAQTSTLKFKWYDGASVDDFAYYVDGKSNDKLRKLADKQNDTQFKKYEYPEWYKYESELKWDGSKYKLFHDENDTAFTKHSAILISGDDAKRGEIISAWENKNWDKFKSFGLIYEDKQTDKKYKYHYVLLAWHFNKSIEQISRDIKSRTNLNVLKVGNMKYGFNVSVNNKSYHIGFDEAGAFSWTKSEKNSKNYVAANYPKSHIRNLIYTNPVPNDLVISRNGLDIKQKKLLIKALTSLSIDENIFGHYTGYNRFHELSFENFKRMLSFQKFAESSTTDYKELKKPDFK</sequence>
<dbReference type="PROSITE" id="PS51257">
    <property type="entry name" value="PROKAR_LIPOPROTEIN"/>
    <property type="match status" value="1"/>
</dbReference>
<feature type="chain" id="PRO_5018097113" evidence="1">
    <location>
        <begin position="21"/>
        <end position="455"/>
    </location>
</feature>
<proteinExistence type="predicted"/>
<gene>
    <name evidence="3" type="ORF">NCTC10126_00169</name>
    <name evidence="2" type="ORF">NPA07_01545</name>
</gene>
<dbReference type="EMBL" id="CP101806">
    <property type="protein sequence ID" value="UUD35539.1"/>
    <property type="molecule type" value="Genomic_DNA"/>
</dbReference>
<dbReference type="Proteomes" id="UP001058569">
    <property type="component" value="Chromosome"/>
</dbReference>
<name>A0A3P8MDE6_9BACT</name>
<keyword evidence="5" id="KW-1185">Reference proteome</keyword>
<dbReference type="RefSeq" id="WP_126117970.1">
    <property type="nucleotide sequence ID" value="NZ_CP101806.1"/>
</dbReference>
<organism evidence="3 4">
    <name type="scientific">Mycoplasmopsis caviae</name>
    <dbReference type="NCBI Taxonomy" id="55603"/>
    <lineage>
        <taxon>Bacteria</taxon>
        <taxon>Bacillati</taxon>
        <taxon>Mycoplasmatota</taxon>
        <taxon>Mycoplasmoidales</taxon>
        <taxon>Metamycoplasmataceae</taxon>
        <taxon>Mycoplasmopsis</taxon>
    </lineage>
</organism>
<dbReference type="InterPro" id="IPR010592">
    <property type="entry name" value="CypI"/>
</dbReference>
<evidence type="ECO:0000313" key="2">
    <source>
        <dbReference type="EMBL" id="UUD35539.1"/>
    </source>
</evidence>
<dbReference type="InterPro" id="IPR043100">
    <property type="entry name" value="CypI_dom_II"/>
</dbReference>
<dbReference type="NCBIfam" id="NF045838">
    <property type="entry name" value="MG289_thiam_LP"/>
    <property type="match status" value="1"/>
</dbReference>
<evidence type="ECO:0000256" key="1">
    <source>
        <dbReference type="SAM" id="SignalP"/>
    </source>
</evidence>
<reference evidence="3 4" key="1">
    <citation type="submission" date="2018-12" db="EMBL/GenBank/DDBJ databases">
        <authorList>
            <consortium name="Pathogen Informatics"/>
        </authorList>
    </citation>
    <scope>NUCLEOTIDE SEQUENCE [LARGE SCALE GENOMIC DNA]</scope>
    <source>
        <strain evidence="3 4">NCTC10126</strain>
    </source>
</reference>
<keyword evidence="1" id="KW-0732">Signal</keyword>
<dbReference type="OrthoDB" id="401239at2"/>
<reference evidence="2" key="2">
    <citation type="submission" date="2022-07" db="EMBL/GenBank/DDBJ databases">
        <title>Complete genome of Mycoplasma caviae type strain G122.</title>
        <authorList>
            <person name="Spergser J."/>
        </authorList>
    </citation>
    <scope>NUCLEOTIDE SEQUENCE</scope>
    <source>
        <strain evidence="2">G122</strain>
    </source>
</reference>
<protein>
    <submittedName>
        <fullName evidence="3">High affinity transport system protein p37</fullName>
    </submittedName>
</protein>